<dbReference type="Gene3D" id="1.10.730.10">
    <property type="entry name" value="Isoleucyl-tRNA Synthetase, Domain 1"/>
    <property type="match status" value="1"/>
</dbReference>
<dbReference type="Gene3D" id="2.170.220.10">
    <property type="match status" value="1"/>
</dbReference>
<dbReference type="InterPro" id="IPR033911">
    <property type="entry name" value="MetRS_core"/>
</dbReference>
<evidence type="ECO:0000256" key="3">
    <source>
        <dbReference type="ARBA" id="ARBA00022741"/>
    </source>
</evidence>
<proteinExistence type="inferred from homology"/>
<protein>
    <recommendedName>
        <fullName evidence="1">methionine--tRNA ligase</fullName>
        <ecNumber evidence="1">6.1.1.10</ecNumber>
    </recommendedName>
</protein>
<dbReference type="InterPro" id="IPR023457">
    <property type="entry name" value="Met-tRNA_synth_2"/>
</dbReference>
<dbReference type="InterPro" id="IPR041872">
    <property type="entry name" value="Anticodon_Met"/>
</dbReference>
<dbReference type="GO" id="GO:0004825">
    <property type="term" value="F:methionine-tRNA ligase activity"/>
    <property type="evidence" value="ECO:0007669"/>
    <property type="project" value="UniProtKB-EC"/>
</dbReference>
<dbReference type="InterPro" id="IPR013155">
    <property type="entry name" value="M/V/L/I-tRNA-synth_anticd-bd"/>
</dbReference>
<keyword evidence="4" id="KW-0067">ATP-binding</keyword>
<name>A0A6J6J8P3_9ZZZZ</name>
<dbReference type="Pfam" id="PF09334">
    <property type="entry name" value="tRNA-synt_1g"/>
    <property type="match status" value="2"/>
</dbReference>
<dbReference type="PANTHER" id="PTHR43326">
    <property type="entry name" value="METHIONYL-TRNA SYNTHETASE"/>
    <property type="match status" value="1"/>
</dbReference>
<feature type="domain" description="Methionyl/Leucyl tRNA synthetase" evidence="9">
    <location>
        <begin position="9"/>
        <end position="141"/>
    </location>
</feature>
<evidence type="ECO:0000256" key="4">
    <source>
        <dbReference type="ARBA" id="ARBA00022840"/>
    </source>
</evidence>
<reference evidence="10" key="1">
    <citation type="submission" date="2020-05" db="EMBL/GenBank/DDBJ databases">
        <authorList>
            <person name="Chiriac C."/>
            <person name="Salcher M."/>
            <person name="Ghai R."/>
            <person name="Kavagutti S V."/>
        </authorList>
    </citation>
    <scope>NUCLEOTIDE SEQUENCE</scope>
</reference>
<evidence type="ECO:0000259" key="8">
    <source>
        <dbReference type="Pfam" id="PF08264"/>
    </source>
</evidence>
<dbReference type="Pfam" id="PF08264">
    <property type="entry name" value="Anticodon_1"/>
    <property type="match status" value="1"/>
</dbReference>
<dbReference type="FunFam" id="2.170.220.10:FF:000001">
    <property type="entry name" value="methionine--tRNA ligase, mitochondrial"/>
    <property type="match status" value="1"/>
</dbReference>
<gene>
    <name evidence="10" type="ORF">UFOPK2001_00651</name>
</gene>
<dbReference type="CDD" id="cd07957">
    <property type="entry name" value="Anticodon_Ia_Met"/>
    <property type="match status" value="1"/>
</dbReference>
<dbReference type="GO" id="GO:0005739">
    <property type="term" value="C:mitochondrion"/>
    <property type="evidence" value="ECO:0007669"/>
    <property type="project" value="UniProtKB-ARBA"/>
</dbReference>
<dbReference type="SUPFAM" id="SSF52374">
    <property type="entry name" value="Nucleotidylyl transferase"/>
    <property type="match status" value="1"/>
</dbReference>
<dbReference type="NCBIfam" id="NF008900">
    <property type="entry name" value="PRK12267.1"/>
    <property type="match status" value="1"/>
</dbReference>
<dbReference type="EC" id="6.1.1.10" evidence="1"/>
<dbReference type="Gene3D" id="3.40.50.620">
    <property type="entry name" value="HUPs"/>
    <property type="match status" value="1"/>
</dbReference>
<evidence type="ECO:0000256" key="6">
    <source>
        <dbReference type="ARBA" id="ARBA00023146"/>
    </source>
</evidence>
<dbReference type="PANTHER" id="PTHR43326:SF1">
    <property type="entry name" value="METHIONINE--TRNA LIGASE, MITOCHONDRIAL"/>
    <property type="match status" value="1"/>
</dbReference>
<dbReference type="PRINTS" id="PR01041">
    <property type="entry name" value="TRNASYNTHMET"/>
</dbReference>
<dbReference type="InterPro" id="IPR014758">
    <property type="entry name" value="Met-tRNA_synth"/>
</dbReference>
<evidence type="ECO:0000313" key="10">
    <source>
        <dbReference type="EMBL" id="CAB4632945.1"/>
    </source>
</evidence>
<dbReference type="InterPro" id="IPR014729">
    <property type="entry name" value="Rossmann-like_a/b/a_fold"/>
</dbReference>
<dbReference type="NCBIfam" id="TIGR00398">
    <property type="entry name" value="metG"/>
    <property type="match status" value="1"/>
</dbReference>
<evidence type="ECO:0000256" key="2">
    <source>
        <dbReference type="ARBA" id="ARBA00022598"/>
    </source>
</evidence>
<keyword evidence="2" id="KW-0436">Ligase</keyword>
<evidence type="ECO:0000256" key="7">
    <source>
        <dbReference type="ARBA" id="ARBA00047364"/>
    </source>
</evidence>
<feature type="domain" description="Methionyl/Leucyl tRNA synthetase" evidence="9">
    <location>
        <begin position="154"/>
        <end position="377"/>
    </location>
</feature>
<dbReference type="SUPFAM" id="SSF47323">
    <property type="entry name" value="Anticodon-binding domain of a subclass of class I aminoacyl-tRNA synthetases"/>
    <property type="match status" value="1"/>
</dbReference>
<dbReference type="EMBL" id="CAEZVN010000051">
    <property type="protein sequence ID" value="CAB4632945.1"/>
    <property type="molecule type" value="Genomic_DNA"/>
</dbReference>
<keyword evidence="6" id="KW-0030">Aminoacyl-tRNA synthetase</keyword>
<keyword evidence="5" id="KW-0648">Protein biosynthesis</keyword>
<dbReference type="GO" id="GO:0005524">
    <property type="term" value="F:ATP binding"/>
    <property type="evidence" value="ECO:0007669"/>
    <property type="project" value="UniProtKB-KW"/>
</dbReference>
<evidence type="ECO:0000256" key="5">
    <source>
        <dbReference type="ARBA" id="ARBA00022917"/>
    </source>
</evidence>
<dbReference type="CDD" id="cd00814">
    <property type="entry name" value="MetRS_core"/>
    <property type="match status" value="1"/>
</dbReference>
<sequence length="537" mass="59389">MPNTKGQSFYVTTPIFYVNDAPHIGHAYTEVASDVLARWHRQRGEQSFLLTGTDEHGEKILRTASANSVSPQEWADKLVSEAWLPLLETIDIDNQDFIRTTEPRHEKNVQKFLQNLYDTGFIYRGEFEGNYCVGCEEYKTEADLMPGEGAFAGQPVCAIHSKPVEKLAETNYFFKLSEFEQPLLDFYAANPKFIQPESARNEVVSFVRRGLTDLSISRSKEKFDWGIDIPWDDSHITYVWFDALLNYITAIGYGEDSAEAKAKFESLWPATVQVVGKDILRFHAVIWPAMLMAAGLPPAKQIFGHGWLLVGGEKMSKSKLTGIAPSQITDTFGSDAFRYYFMKAIAFGQDGSFSWEDLSARYQAELANGFGNLASRVVAMIHRYFDGVLPTPGAASEDDLKVQSVAAAAVANADAAIDEVAIQDALIAVWTLVDELNNYITVQEPWVLAKDEAMRERLGTVLYTAAEGLRILATLMAPVTPKVAEKLWSTVGQGSLGDLAAQPLSAAANWGQLKAGQAIGELEPLFPRIETDATEAK</sequence>
<evidence type="ECO:0000256" key="1">
    <source>
        <dbReference type="ARBA" id="ARBA00012838"/>
    </source>
</evidence>
<feature type="domain" description="Methionyl/Valyl/Leucyl/Isoleucyl-tRNA synthetase anticodon-binding" evidence="8">
    <location>
        <begin position="404"/>
        <end position="500"/>
    </location>
</feature>
<dbReference type="GO" id="GO:0006431">
    <property type="term" value="P:methionyl-tRNA aminoacylation"/>
    <property type="evidence" value="ECO:0007669"/>
    <property type="project" value="InterPro"/>
</dbReference>
<dbReference type="HAMAP" id="MF_01228">
    <property type="entry name" value="Met_tRNA_synth_type2"/>
    <property type="match status" value="1"/>
</dbReference>
<evidence type="ECO:0000259" key="9">
    <source>
        <dbReference type="Pfam" id="PF09334"/>
    </source>
</evidence>
<dbReference type="InterPro" id="IPR015413">
    <property type="entry name" value="Methionyl/Leucyl_tRNA_Synth"/>
</dbReference>
<dbReference type="InterPro" id="IPR009080">
    <property type="entry name" value="tRNAsynth_Ia_anticodon-bd"/>
</dbReference>
<dbReference type="AlphaFoldDB" id="A0A6J6J8P3"/>
<comment type="catalytic activity">
    <reaction evidence="7">
        <text>tRNA(Met) + L-methionine + ATP = L-methionyl-tRNA(Met) + AMP + diphosphate</text>
        <dbReference type="Rhea" id="RHEA:13481"/>
        <dbReference type="Rhea" id="RHEA-COMP:9667"/>
        <dbReference type="Rhea" id="RHEA-COMP:9698"/>
        <dbReference type="ChEBI" id="CHEBI:30616"/>
        <dbReference type="ChEBI" id="CHEBI:33019"/>
        <dbReference type="ChEBI" id="CHEBI:57844"/>
        <dbReference type="ChEBI" id="CHEBI:78442"/>
        <dbReference type="ChEBI" id="CHEBI:78530"/>
        <dbReference type="ChEBI" id="CHEBI:456215"/>
        <dbReference type="EC" id="6.1.1.10"/>
    </reaction>
</comment>
<accession>A0A6J6J8P3</accession>
<keyword evidence="3" id="KW-0547">Nucleotide-binding</keyword>
<organism evidence="10">
    <name type="scientific">freshwater metagenome</name>
    <dbReference type="NCBI Taxonomy" id="449393"/>
    <lineage>
        <taxon>unclassified sequences</taxon>
        <taxon>metagenomes</taxon>
        <taxon>ecological metagenomes</taxon>
    </lineage>
</organism>